<dbReference type="InterPro" id="IPR036388">
    <property type="entry name" value="WH-like_DNA-bd_sf"/>
</dbReference>
<keyword evidence="4" id="KW-0804">Transcription</keyword>
<sequence length="308" mass="33445">MAMDVELRHLRYFVAVAEELHFGRAAQRLHMAQPPLSQAVRQLEEAVGCALLSRTSRSVRLTPAGEAFLDRARRTLHNVARDVHEARSIGRGEAGVLNVGYVGSVMMTLLPDVLRRHLDEFPGVQLRLHESFTSRVVEGLLDGSVDAGVVRDAEPVAGLEASPLLTERFVAVVPAAHPAAGGSSASVLELRDDPFVSPPRSAGPRAYEKPMSICEEHGFRPAVAHEATHWLTILRLVGAGLGVTIAPECVRTIASPEVRCLDLPGTRVRSEVELVHREGEPRPMVAAFERVARAQAQAHAHAQARRDA</sequence>
<evidence type="ECO:0000256" key="3">
    <source>
        <dbReference type="ARBA" id="ARBA00023125"/>
    </source>
</evidence>
<reference evidence="6 7" key="1">
    <citation type="submission" date="2020-03" db="EMBL/GenBank/DDBJ databases">
        <title>Two novel Motilibacter sp.</title>
        <authorList>
            <person name="Liu S."/>
        </authorList>
    </citation>
    <scope>NUCLEOTIDE SEQUENCE [LARGE SCALE GENOMIC DNA]</scope>
    <source>
        <strain evidence="6 7">E257</strain>
    </source>
</reference>
<proteinExistence type="inferred from homology"/>
<evidence type="ECO:0000256" key="2">
    <source>
        <dbReference type="ARBA" id="ARBA00023015"/>
    </source>
</evidence>
<keyword evidence="7" id="KW-1185">Reference proteome</keyword>
<evidence type="ECO:0000256" key="1">
    <source>
        <dbReference type="ARBA" id="ARBA00009437"/>
    </source>
</evidence>
<dbReference type="CDD" id="cd08414">
    <property type="entry name" value="PBP2_LTTR_aromatics_like"/>
    <property type="match status" value="1"/>
</dbReference>
<evidence type="ECO:0000313" key="6">
    <source>
        <dbReference type="EMBL" id="NHC13615.1"/>
    </source>
</evidence>
<dbReference type="PRINTS" id="PR00039">
    <property type="entry name" value="HTHLYSR"/>
</dbReference>
<keyword evidence="3" id="KW-0238">DNA-binding</keyword>
<comment type="similarity">
    <text evidence="1">Belongs to the LysR transcriptional regulatory family.</text>
</comment>
<evidence type="ECO:0000259" key="5">
    <source>
        <dbReference type="PROSITE" id="PS50931"/>
    </source>
</evidence>
<keyword evidence="2" id="KW-0805">Transcription regulation</keyword>
<dbReference type="InterPro" id="IPR005119">
    <property type="entry name" value="LysR_subst-bd"/>
</dbReference>
<accession>A0ABX0GSY4</accession>
<dbReference type="Proteomes" id="UP000800981">
    <property type="component" value="Unassembled WGS sequence"/>
</dbReference>
<evidence type="ECO:0000256" key="4">
    <source>
        <dbReference type="ARBA" id="ARBA00023163"/>
    </source>
</evidence>
<dbReference type="PANTHER" id="PTHR30346">
    <property type="entry name" value="TRANSCRIPTIONAL DUAL REGULATOR HCAR-RELATED"/>
    <property type="match status" value="1"/>
</dbReference>
<organism evidence="6 7">
    <name type="scientific">Motilibacter deserti</name>
    <dbReference type="NCBI Taxonomy" id="2714956"/>
    <lineage>
        <taxon>Bacteria</taxon>
        <taxon>Bacillati</taxon>
        <taxon>Actinomycetota</taxon>
        <taxon>Actinomycetes</taxon>
        <taxon>Motilibacterales</taxon>
        <taxon>Motilibacteraceae</taxon>
        <taxon>Motilibacter</taxon>
    </lineage>
</organism>
<protein>
    <submittedName>
        <fullName evidence="6">LysR family transcriptional regulator</fullName>
    </submittedName>
</protein>
<comment type="caution">
    <text evidence="6">The sequence shown here is derived from an EMBL/GenBank/DDBJ whole genome shotgun (WGS) entry which is preliminary data.</text>
</comment>
<dbReference type="SUPFAM" id="SSF46785">
    <property type="entry name" value="Winged helix' DNA-binding domain"/>
    <property type="match status" value="1"/>
</dbReference>
<dbReference type="PROSITE" id="PS50931">
    <property type="entry name" value="HTH_LYSR"/>
    <property type="match status" value="1"/>
</dbReference>
<feature type="domain" description="HTH lysR-type" evidence="5">
    <location>
        <begin position="5"/>
        <end position="62"/>
    </location>
</feature>
<name>A0ABX0GSY4_9ACTN</name>
<dbReference type="InterPro" id="IPR036390">
    <property type="entry name" value="WH_DNA-bd_sf"/>
</dbReference>
<dbReference type="PANTHER" id="PTHR30346:SF0">
    <property type="entry name" value="HCA OPERON TRANSCRIPTIONAL ACTIVATOR HCAR"/>
    <property type="match status" value="1"/>
</dbReference>
<evidence type="ECO:0000313" key="7">
    <source>
        <dbReference type="Proteomes" id="UP000800981"/>
    </source>
</evidence>
<dbReference type="SUPFAM" id="SSF53850">
    <property type="entry name" value="Periplasmic binding protein-like II"/>
    <property type="match status" value="1"/>
</dbReference>
<dbReference type="Gene3D" id="1.10.10.10">
    <property type="entry name" value="Winged helix-like DNA-binding domain superfamily/Winged helix DNA-binding domain"/>
    <property type="match status" value="1"/>
</dbReference>
<dbReference type="Gene3D" id="3.40.190.10">
    <property type="entry name" value="Periplasmic binding protein-like II"/>
    <property type="match status" value="2"/>
</dbReference>
<dbReference type="EMBL" id="JAANNP010000002">
    <property type="protein sequence ID" value="NHC13615.1"/>
    <property type="molecule type" value="Genomic_DNA"/>
</dbReference>
<dbReference type="Pfam" id="PF00126">
    <property type="entry name" value="HTH_1"/>
    <property type="match status" value="1"/>
</dbReference>
<dbReference type="InterPro" id="IPR000847">
    <property type="entry name" value="LysR_HTH_N"/>
</dbReference>
<gene>
    <name evidence="6" type="ORF">G9H71_07450</name>
</gene>
<dbReference type="Pfam" id="PF03466">
    <property type="entry name" value="LysR_substrate"/>
    <property type="match status" value="1"/>
</dbReference>